<protein>
    <recommendedName>
        <fullName evidence="4">DUF2380 domain-containing protein</fullName>
    </recommendedName>
</protein>
<proteinExistence type="predicted"/>
<keyword evidence="1" id="KW-0732">Signal</keyword>
<sequence length="171" mass="19624">MRIEKLLFAACLCLLFGFNTAHAQKDEKSDVLLLGFELRGDDTVQSLQEHDAEVIEASDQYLQQTLNNGTSFQVIDTPESQALLAEARQKFNLERCNGCEFDLAEKVDARYVVVPWVFRMSVLIQTLYIEVRDVKTQNTVLRVVRDYRGNTEKAWQRAIDSAVLEINESYQ</sequence>
<dbReference type="InterPro" id="IPR021698">
    <property type="entry name" value="DUF3280"/>
</dbReference>
<dbReference type="EMBL" id="BAAADG010000003">
    <property type="protein sequence ID" value="GAA0217826.1"/>
    <property type="molecule type" value="Genomic_DNA"/>
</dbReference>
<feature type="chain" id="PRO_5045750807" description="DUF2380 domain-containing protein" evidence="1">
    <location>
        <begin position="24"/>
        <end position="171"/>
    </location>
</feature>
<keyword evidence="3" id="KW-1185">Reference proteome</keyword>
<reference evidence="2 3" key="1">
    <citation type="journal article" date="2019" name="Int. J. Syst. Evol. Microbiol.">
        <title>The Global Catalogue of Microorganisms (GCM) 10K type strain sequencing project: providing services to taxonomists for standard genome sequencing and annotation.</title>
        <authorList>
            <consortium name="The Broad Institute Genomics Platform"/>
            <consortium name="The Broad Institute Genome Sequencing Center for Infectious Disease"/>
            <person name="Wu L."/>
            <person name="Ma J."/>
        </authorList>
    </citation>
    <scope>NUCLEOTIDE SEQUENCE [LARGE SCALE GENOMIC DNA]</scope>
    <source>
        <strain evidence="2 3">JCM 6886</strain>
    </source>
</reference>
<gene>
    <name evidence="2" type="ORF">GCM10008964_06640</name>
</gene>
<evidence type="ECO:0000313" key="2">
    <source>
        <dbReference type="EMBL" id="GAA0217826.1"/>
    </source>
</evidence>
<evidence type="ECO:0000313" key="3">
    <source>
        <dbReference type="Proteomes" id="UP001501476"/>
    </source>
</evidence>
<evidence type="ECO:0000256" key="1">
    <source>
        <dbReference type="SAM" id="SignalP"/>
    </source>
</evidence>
<accession>A0ABN0TBZ7</accession>
<name>A0ABN0TBZ7_9GAMM</name>
<dbReference type="Pfam" id="PF11684">
    <property type="entry name" value="DUF3280"/>
    <property type="match status" value="1"/>
</dbReference>
<dbReference type="RefSeq" id="WP_286304762.1">
    <property type="nucleotide sequence ID" value="NZ_AP027741.1"/>
</dbReference>
<evidence type="ECO:0008006" key="4">
    <source>
        <dbReference type="Google" id="ProtNLM"/>
    </source>
</evidence>
<dbReference type="Proteomes" id="UP001501476">
    <property type="component" value="Unassembled WGS sequence"/>
</dbReference>
<comment type="caution">
    <text evidence="2">The sequence shown here is derived from an EMBL/GenBank/DDBJ whole genome shotgun (WGS) entry which is preliminary data.</text>
</comment>
<feature type="signal peptide" evidence="1">
    <location>
        <begin position="1"/>
        <end position="23"/>
    </location>
</feature>
<organism evidence="2 3">
    <name type="scientific">Methylophaga marina</name>
    <dbReference type="NCBI Taxonomy" id="45495"/>
    <lineage>
        <taxon>Bacteria</taxon>
        <taxon>Pseudomonadati</taxon>
        <taxon>Pseudomonadota</taxon>
        <taxon>Gammaproteobacteria</taxon>
        <taxon>Thiotrichales</taxon>
        <taxon>Piscirickettsiaceae</taxon>
        <taxon>Methylophaga</taxon>
    </lineage>
</organism>